<sequence>MGAYFRLLSAERLKIMKSWVWLLVLVSPAIALLLGFIAEPAGYWDLVASQSTFHAMLFLPIFTGIFASFICRFEHAAGGWKQVLVLPVSRSTFYAAKLTVIMVLILVIQLLLLLSLLAAGAYHGLNNDIPWGMLLQSIGAGGLAALPLAALQLLVSLMWSSFGAPLGINFMLTIPNLLIVNSSDIAPYYPWAQPFLLMMPREEYSFGAFMVPMSTILPAVLGSALFFILLGVVYFRRKEI</sequence>
<feature type="transmembrane region" description="Helical" evidence="1">
    <location>
        <begin position="94"/>
        <end position="122"/>
    </location>
</feature>
<feature type="transmembrane region" description="Helical" evidence="1">
    <location>
        <begin position="53"/>
        <end position="73"/>
    </location>
</feature>
<dbReference type="Proteomes" id="UP001220962">
    <property type="component" value="Chromosome"/>
</dbReference>
<dbReference type="CDD" id="cd21809">
    <property type="entry name" value="ABC-2_lan_permease-like"/>
    <property type="match status" value="1"/>
</dbReference>
<evidence type="ECO:0000256" key="1">
    <source>
        <dbReference type="SAM" id="Phobius"/>
    </source>
</evidence>
<dbReference type="Pfam" id="PF12730">
    <property type="entry name" value="ABC2_membrane_4"/>
    <property type="match status" value="1"/>
</dbReference>
<name>A0AAX3N0D7_9BACL</name>
<dbReference type="RefSeq" id="WP_274359293.1">
    <property type="nucleotide sequence ID" value="NZ_CP118101.1"/>
</dbReference>
<evidence type="ECO:0000313" key="2">
    <source>
        <dbReference type="EMBL" id="WDH83027.1"/>
    </source>
</evidence>
<accession>A0AAX3N0D7</accession>
<keyword evidence="1" id="KW-1133">Transmembrane helix</keyword>
<feature type="transmembrane region" description="Helical" evidence="1">
    <location>
        <begin position="166"/>
        <end position="189"/>
    </location>
</feature>
<keyword evidence="1" id="KW-0472">Membrane</keyword>
<dbReference type="EMBL" id="CP118101">
    <property type="protein sequence ID" value="WDH83027.1"/>
    <property type="molecule type" value="Genomic_DNA"/>
</dbReference>
<feature type="transmembrane region" description="Helical" evidence="1">
    <location>
        <begin position="20"/>
        <end position="38"/>
    </location>
</feature>
<keyword evidence="1" id="KW-0812">Transmembrane</keyword>
<dbReference type="PANTHER" id="PTHR37305:SF1">
    <property type="entry name" value="MEMBRANE PROTEIN"/>
    <property type="match status" value="1"/>
</dbReference>
<evidence type="ECO:0000313" key="3">
    <source>
        <dbReference type="Proteomes" id="UP001220962"/>
    </source>
</evidence>
<organism evidence="2 3">
    <name type="scientific">Paenibacillus urinalis</name>
    <dbReference type="NCBI Taxonomy" id="521520"/>
    <lineage>
        <taxon>Bacteria</taxon>
        <taxon>Bacillati</taxon>
        <taxon>Bacillota</taxon>
        <taxon>Bacilli</taxon>
        <taxon>Bacillales</taxon>
        <taxon>Paenibacillaceae</taxon>
        <taxon>Paenibacillus</taxon>
    </lineage>
</organism>
<dbReference type="AlphaFoldDB" id="A0AAX3N0D7"/>
<feature type="transmembrane region" description="Helical" evidence="1">
    <location>
        <begin position="209"/>
        <end position="235"/>
    </location>
</feature>
<gene>
    <name evidence="2" type="ORF">PUW23_01930</name>
</gene>
<dbReference type="PANTHER" id="PTHR37305">
    <property type="entry name" value="INTEGRAL MEMBRANE PROTEIN-RELATED"/>
    <property type="match status" value="1"/>
</dbReference>
<feature type="transmembrane region" description="Helical" evidence="1">
    <location>
        <begin position="134"/>
        <end position="159"/>
    </location>
</feature>
<protein>
    <submittedName>
        <fullName evidence="2">ABC transporter permease</fullName>
    </submittedName>
</protein>
<proteinExistence type="predicted"/>
<reference evidence="2" key="1">
    <citation type="submission" date="2023-02" db="EMBL/GenBank/DDBJ databases">
        <title>Pathogen: clinical or host-associated sample.</title>
        <authorList>
            <person name="Hergert J."/>
            <person name="Casey R."/>
            <person name="Wagner J."/>
            <person name="Young E.L."/>
            <person name="Oakeson K.F."/>
        </authorList>
    </citation>
    <scope>NUCLEOTIDE SEQUENCE</scope>
    <source>
        <strain evidence="2">2022CK-00830</strain>
    </source>
</reference>